<dbReference type="PANTHER" id="PTHR37984">
    <property type="entry name" value="PROTEIN CBG26694"/>
    <property type="match status" value="1"/>
</dbReference>
<dbReference type="GO" id="GO:0005634">
    <property type="term" value="C:nucleus"/>
    <property type="evidence" value="ECO:0007669"/>
    <property type="project" value="UniProtKB-ARBA"/>
</dbReference>
<dbReference type="SUPFAM" id="SSF53098">
    <property type="entry name" value="Ribonuclease H-like"/>
    <property type="match status" value="1"/>
</dbReference>
<organism evidence="3 4">
    <name type="scientific">Austropuccinia psidii MF-1</name>
    <dbReference type="NCBI Taxonomy" id="1389203"/>
    <lineage>
        <taxon>Eukaryota</taxon>
        <taxon>Fungi</taxon>
        <taxon>Dikarya</taxon>
        <taxon>Basidiomycota</taxon>
        <taxon>Pucciniomycotina</taxon>
        <taxon>Pucciniomycetes</taxon>
        <taxon>Pucciniales</taxon>
        <taxon>Sphaerophragmiaceae</taxon>
        <taxon>Austropuccinia</taxon>
    </lineage>
</organism>
<dbReference type="PANTHER" id="PTHR37984:SF15">
    <property type="entry name" value="INTEGRASE CATALYTIC DOMAIN-CONTAINING PROTEIN"/>
    <property type="match status" value="1"/>
</dbReference>
<reference evidence="3" key="1">
    <citation type="submission" date="2021-03" db="EMBL/GenBank/DDBJ databases">
        <title>Draft genome sequence of rust myrtle Austropuccinia psidii MF-1, a brazilian biotype.</title>
        <authorList>
            <person name="Quecine M.C."/>
            <person name="Pachon D.M.R."/>
            <person name="Bonatelli M.L."/>
            <person name="Correr F.H."/>
            <person name="Franceschini L.M."/>
            <person name="Leite T.F."/>
            <person name="Margarido G.R.A."/>
            <person name="Almeida C.A."/>
            <person name="Ferrarezi J.A."/>
            <person name="Labate C.A."/>
        </authorList>
    </citation>
    <scope>NUCLEOTIDE SEQUENCE</scope>
    <source>
        <strain evidence="3">MF-1</strain>
    </source>
</reference>
<dbReference type="Proteomes" id="UP000765509">
    <property type="component" value="Unassembled WGS sequence"/>
</dbReference>
<gene>
    <name evidence="3" type="ORF">O181_015264</name>
</gene>
<accession>A0A9Q3C1P9</accession>
<proteinExistence type="predicted"/>
<keyword evidence="4" id="KW-1185">Reference proteome</keyword>
<name>A0A9Q3C1P9_9BASI</name>
<comment type="caution">
    <text evidence="3">The sequence shown here is derived from an EMBL/GenBank/DDBJ whole genome shotgun (WGS) entry which is preliminary data.</text>
</comment>
<evidence type="ECO:0000313" key="3">
    <source>
        <dbReference type="EMBL" id="MBW0475549.1"/>
    </source>
</evidence>
<dbReference type="InterPro" id="IPR050951">
    <property type="entry name" value="Retrovirus_Pol_polyprotein"/>
</dbReference>
<protein>
    <recommendedName>
        <fullName evidence="2">Integrase catalytic domain-containing protein</fullName>
    </recommendedName>
</protein>
<dbReference type="InterPro" id="IPR001584">
    <property type="entry name" value="Integrase_cat-core"/>
</dbReference>
<dbReference type="GO" id="GO:0003723">
    <property type="term" value="F:RNA binding"/>
    <property type="evidence" value="ECO:0007669"/>
    <property type="project" value="UniProtKB-KW"/>
</dbReference>
<dbReference type="EMBL" id="AVOT02004151">
    <property type="protein sequence ID" value="MBW0475549.1"/>
    <property type="molecule type" value="Genomic_DNA"/>
</dbReference>
<dbReference type="InterPro" id="IPR012337">
    <property type="entry name" value="RNaseH-like_sf"/>
</dbReference>
<dbReference type="AlphaFoldDB" id="A0A9Q3C1P9"/>
<dbReference type="PROSITE" id="PS50994">
    <property type="entry name" value="INTEGRASE"/>
    <property type="match status" value="1"/>
</dbReference>
<dbReference type="InterPro" id="IPR036397">
    <property type="entry name" value="RNaseH_sf"/>
</dbReference>
<evidence type="ECO:0000256" key="1">
    <source>
        <dbReference type="ARBA" id="ARBA00022884"/>
    </source>
</evidence>
<keyword evidence="1" id="KW-0694">RNA-binding</keyword>
<dbReference type="GO" id="GO:0015074">
    <property type="term" value="P:DNA integration"/>
    <property type="evidence" value="ECO:0007669"/>
    <property type="project" value="InterPro"/>
</dbReference>
<evidence type="ECO:0000259" key="2">
    <source>
        <dbReference type="PROSITE" id="PS50994"/>
    </source>
</evidence>
<feature type="domain" description="Integrase catalytic" evidence="2">
    <location>
        <begin position="1"/>
        <end position="99"/>
    </location>
</feature>
<dbReference type="Gene3D" id="3.30.420.10">
    <property type="entry name" value="Ribonuclease H-like superfamily/Ribonuclease H"/>
    <property type="match status" value="1"/>
</dbReference>
<dbReference type="OrthoDB" id="2273864at2759"/>
<sequence length="99" mass="11411">MYCYCRQIKKPPIFLPCNKDDTAMDTDLLILDKLISHTGLSKNFISDRDPTFTSALWTILHELLGAELSFSTAHHPQTEGLAERMIQNLAYMIRRFCAY</sequence>
<evidence type="ECO:0000313" key="4">
    <source>
        <dbReference type="Proteomes" id="UP000765509"/>
    </source>
</evidence>